<evidence type="ECO:0000256" key="3">
    <source>
        <dbReference type="ARBA" id="ARBA00022448"/>
    </source>
</evidence>
<dbReference type="PANTHER" id="PTHR45898:SF4">
    <property type="entry name" value="TARGET OF MYB PROTEIN 1"/>
    <property type="match status" value="1"/>
</dbReference>
<sequence length="735" mass="79873">MRINSALGQCINRSILRKISKLLFSKSQAQRGCRKIIGNLWSAKSRPFSDHWKSEESAGVVGGAPNSPSLGLQKSRSIVSAAAEMGASLVDRATNDELIGPDWAMNIGICDIINHDPGQAKDVAKGIKKRLASRNSKVQLLALTLLETVMKNCGDVAHMQVAEKGILHEMVKIVKKKNPDLHVKEKILVFIDMWQEAFGGSRARFPQYHAAYRELLRLGAVFPERSERPAPNFTHPQTQPLTSYPPNLRNVGFGEDLPETSIAADFPTLSLTEIQNARGIMDVFSEMMNALDPANSEGLKQEVVVELVQQCRSYKQRVVQVVNSTSDEKLLAQSLTLNDDLERVLAKHDAIAAGTAIRSEKLKSVQAVIDIDSKANNKDSNSQPNQRSSASTISVSPFEQLALPAPPASSVPATSPAKVAPYMDLLSGDDYKAPAADLMSLVPVSQPVTSPSSYRHSLALVDLFPQNHTNNSNVNASGPFRSSATYPFSQTQSNATPSQHQKLPRLAQQPAVYLNGGFSNVAASQFGQAGYVQGTQIILSNPTRNGQQQSFDSGMASGLPPPPWAPQSVQPQAILTNQMGMINTTMMHTNPVRSFDSMTQSYPIGGLSSPSPPATQITGMLPQAFLSNHFGTMYFPQMQFGHVAGAYPRHGGSHVYLPRQHLYGMQAPFYDQMGTSFQFPGSNHLSSSSYQLRSSSFYSPQSNKSQKQEDKLFGDLVSMAKAKTSTSNISKVGST</sequence>
<comment type="subcellular location">
    <subcellularLocation>
        <location evidence="1">Membrane</location>
        <topology evidence="1">Peripheral membrane protein</topology>
    </subcellularLocation>
</comment>
<name>A0A2I0AU30_9ASPA</name>
<dbReference type="CDD" id="cd14231">
    <property type="entry name" value="GAT_GGA-like_plant"/>
    <property type="match status" value="1"/>
</dbReference>
<dbReference type="Gene3D" id="1.25.40.90">
    <property type="match status" value="1"/>
</dbReference>
<dbReference type="SUPFAM" id="SSF48464">
    <property type="entry name" value="ENTH/VHS domain"/>
    <property type="match status" value="1"/>
</dbReference>
<dbReference type="GO" id="GO:0035091">
    <property type="term" value="F:phosphatidylinositol binding"/>
    <property type="evidence" value="ECO:0007669"/>
    <property type="project" value="InterPro"/>
</dbReference>
<gene>
    <name evidence="9" type="ORF">AXF42_Ash001148</name>
</gene>
<dbReference type="CDD" id="cd03561">
    <property type="entry name" value="VHS"/>
    <property type="match status" value="1"/>
</dbReference>
<evidence type="ECO:0000259" key="7">
    <source>
        <dbReference type="PROSITE" id="PS50179"/>
    </source>
</evidence>
<protein>
    <recommendedName>
        <fullName evidence="11">TOM1-like protein 2</fullName>
    </recommendedName>
</protein>
<feature type="domain" description="GAT" evidence="8">
    <location>
        <begin position="265"/>
        <end position="353"/>
    </location>
</feature>
<feature type="region of interest" description="Disordered" evidence="6">
    <location>
        <begin position="470"/>
        <end position="502"/>
    </location>
</feature>
<proteinExistence type="inferred from homology"/>
<evidence type="ECO:0000256" key="2">
    <source>
        <dbReference type="ARBA" id="ARBA00007708"/>
    </source>
</evidence>
<keyword evidence="3" id="KW-0813">Transport</keyword>
<dbReference type="InterPro" id="IPR044836">
    <property type="entry name" value="TOL_plant"/>
</dbReference>
<dbReference type="PROSITE" id="PS50179">
    <property type="entry name" value="VHS"/>
    <property type="match status" value="1"/>
</dbReference>
<keyword evidence="10" id="KW-1185">Reference proteome</keyword>
<dbReference type="InterPro" id="IPR002014">
    <property type="entry name" value="VHS_dom"/>
</dbReference>
<dbReference type="Proteomes" id="UP000236161">
    <property type="component" value="Unassembled WGS sequence"/>
</dbReference>
<dbReference type="STRING" id="1088818.A0A2I0AU30"/>
<dbReference type="EMBL" id="KZ451950">
    <property type="protein sequence ID" value="PKA59055.1"/>
    <property type="molecule type" value="Genomic_DNA"/>
</dbReference>
<dbReference type="Gene3D" id="1.20.58.160">
    <property type="match status" value="1"/>
</dbReference>
<organism evidence="9 10">
    <name type="scientific">Apostasia shenzhenica</name>
    <dbReference type="NCBI Taxonomy" id="1088818"/>
    <lineage>
        <taxon>Eukaryota</taxon>
        <taxon>Viridiplantae</taxon>
        <taxon>Streptophyta</taxon>
        <taxon>Embryophyta</taxon>
        <taxon>Tracheophyta</taxon>
        <taxon>Spermatophyta</taxon>
        <taxon>Magnoliopsida</taxon>
        <taxon>Liliopsida</taxon>
        <taxon>Asparagales</taxon>
        <taxon>Orchidaceae</taxon>
        <taxon>Apostasioideae</taxon>
        <taxon>Apostasia</taxon>
    </lineage>
</organism>
<dbReference type="GO" id="GO:0043130">
    <property type="term" value="F:ubiquitin binding"/>
    <property type="evidence" value="ECO:0007669"/>
    <property type="project" value="InterPro"/>
</dbReference>
<dbReference type="Pfam" id="PF03127">
    <property type="entry name" value="GAT"/>
    <property type="match status" value="1"/>
</dbReference>
<dbReference type="Pfam" id="PF00790">
    <property type="entry name" value="VHS"/>
    <property type="match status" value="1"/>
</dbReference>
<evidence type="ECO:0000256" key="4">
    <source>
        <dbReference type="ARBA" id="ARBA00022927"/>
    </source>
</evidence>
<keyword evidence="5" id="KW-0472">Membrane</keyword>
<feature type="domain" description="VHS" evidence="7">
    <location>
        <begin position="93"/>
        <end position="223"/>
    </location>
</feature>
<comment type="similarity">
    <text evidence="2">Belongs to the TOM1 family.</text>
</comment>
<evidence type="ECO:0000256" key="1">
    <source>
        <dbReference type="ARBA" id="ARBA00004170"/>
    </source>
</evidence>
<dbReference type="SMART" id="SM00288">
    <property type="entry name" value="VHS"/>
    <property type="match status" value="1"/>
</dbReference>
<dbReference type="SUPFAM" id="SSF89009">
    <property type="entry name" value="GAT-like domain"/>
    <property type="match status" value="1"/>
</dbReference>
<dbReference type="InterPro" id="IPR038425">
    <property type="entry name" value="GAT_sf"/>
</dbReference>
<dbReference type="PANTHER" id="PTHR45898">
    <property type="entry name" value="TOM1-LIKE PROTEIN"/>
    <property type="match status" value="1"/>
</dbReference>
<dbReference type="PROSITE" id="PS50909">
    <property type="entry name" value="GAT"/>
    <property type="match status" value="1"/>
</dbReference>
<accession>A0A2I0AU30</accession>
<dbReference type="GO" id="GO:0043328">
    <property type="term" value="P:protein transport to vacuole involved in ubiquitin-dependent protein catabolic process via the multivesicular body sorting pathway"/>
    <property type="evidence" value="ECO:0007669"/>
    <property type="project" value="InterPro"/>
</dbReference>
<evidence type="ECO:0000313" key="10">
    <source>
        <dbReference type="Proteomes" id="UP000236161"/>
    </source>
</evidence>
<dbReference type="InterPro" id="IPR004152">
    <property type="entry name" value="GAT_dom"/>
</dbReference>
<keyword evidence="4" id="KW-0653">Protein transport</keyword>
<evidence type="ECO:0000313" key="9">
    <source>
        <dbReference type="EMBL" id="PKA59055.1"/>
    </source>
</evidence>
<dbReference type="AlphaFoldDB" id="A0A2I0AU30"/>
<evidence type="ECO:0000259" key="8">
    <source>
        <dbReference type="PROSITE" id="PS50909"/>
    </source>
</evidence>
<dbReference type="InterPro" id="IPR008942">
    <property type="entry name" value="ENTH_VHS"/>
</dbReference>
<evidence type="ECO:0000256" key="6">
    <source>
        <dbReference type="SAM" id="MobiDB-lite"/>
    </source>
</evidence>
<evidence type="ECO:0008006" key="11">
    <source>
        <dbReference type="Google" id="ProtNLM"/>
    </source>
</evidence>
<feature type="compositionally biased region" description="Polar residues" evidence="6">
    <location>
        <begin position="470"/>
        <end position="501"/>
    </location>
</feature>
<dbReference type="GO" id="GO:0016020">
    <property type="term" value="C:membrane"/>
    <property type="evidence" value="ECO:0007669"/>
    <property type="project" value="UniProtKB-SubCell"/>
</dbReference>
<dbReference type="GO" id="GO:0005737">
    <property type="term" value="C:cytoplasm"/>
    <property type="evidence" value="ECO:0007669"/>
    <property type="project" value="UniProtKB-ARBA"/>
</dbReference>
<dbReference type="OrthoDB" id="2018246at2759"/>
<reference evidence="9 10" key="1">
    <citation type="journal article" date="2017" name="Nature">
        <title>The Apostasia genome and the evolution of orchids.</title>
        <authorList>
            <person name="Zhang G.Q."/>
            <person name="Liu K.W."/>
            <person name="Li Z."/>
            <person name="Lohaus R."/>
            <person name="Hsiao Y.Y."/>
            <person name="Niu S.C."/>
            <person name="Wang J.Y."/>
            <person name="Lin Y.C."/>
            <person name="Xu Q."/>
            <person name="Chen L.J."/>
            <person name="Yoshida K."/>
            <person name="Fujiwara S."/>
            <person name="Wang Z.W."/>
            <person name="Zhang Y.Q."/>
            <person name="Mitsuda N."/>
            <person name="Wang M."/>
            <person name="Liu G.H."/>
            <person name="Pecoraro L."/>
            <person name="Huang H.X."/>
            <person name="Xiao X.J."/>
            <person name="Lin M."/>
            <person name="Wu X.Y."/>
            <person name="Wu W.L."/>
            <person name="Chen Y.Y."/>
            <person name="Chang S.B."/>
            <person name="Sakamoto S."/>
            <person name="Ohme-Takagi M."/>
            <person name="Yagi M."/>
            <person name="Zeng S.J."/>
            <person name="Shen C.Y."/>
            <person name="Yeh C.M."/>
            <person name="Luo Y.B."/>
            <person name="Tsai W.C."/>
            <person name="Van de Peer Y."/>
            <person name="Liu Z.J."/>
        </authorList>
    </citation>
    <scope>NUCLEOTIDE SEQUENCE [LARGE SCALE GENOMIC DNA]</scope>
    <source>
        <strain evidence="10">cv. Shenzhen</strain>
        <tissue evidence="9">Stem</tissue>
    </source>
</reference>
<evidence type="ECO:0000256" key="5">
    <source>
        <dbReference type="ARBA" id="ARBA00023136"/>
    </source>
</evidence>
<dbReference type="FunFam" id="1.25.40.90:FF:000028">
    <property type="entry name" value="TOM1-like protein 2"/>
    <property type="match status" value="1"/>
</dbReference>